<keyword evidence="4" id="KW-1185">Reference proteome</keyword>
<dbReference type="AlphaFoldDB" id="A0A3S2YL61"/>
<feature type="transmembrane region" description="Helical" evidence="2">
    <location>
        <begin position="100"/>
        <end position="119"/>
    </location>
</feature>
<reference evidence="3 4" key="1">
    <citation type="submission" date="2019-01" db="EMBL/GenBank/DDBJ databases">
        <authorList>
            <person name="Chen W.-M."/>
        </authorList>
    </citation>
    <scope>NUCLEOTIDE SEQUENCE [LARGE SCALE GENOMIC DNA]</scope>
    <source>
        <strain evidence="3 4">TER-1</strain>
    </source>
</reference>
<sequence length="150" mass="16022">METLSNGLGALLGAASVFVKHAFFPSDVNQMTVFYLIWIGLFFIINTVWDIVTDKTPAFHIATMKDKMDVLYGASTFCSSLLILIGLVSPEVGKLSKDTILPLVLAGGAGILRGLPALCPYKPEIERKPGESAADGKPQPPSLQPPPVVP</sequence>
<proteinExistence type="predicted"/>
<feature type="transmembrane region" description="Helical" evidence="2">
    <location>
        <begin position="32"/>
        <end position="49"/>
    </location>
</feature>
<keyword evidence="2" id="KW-0812">Transmembrane</keyword>
<feature type="region of interest" description="Disordered" evidence="1">
    <location>
        <begin position="126"/>
        <end position="150"/>
    </location>
</feature>
<comment type="caution">
    <text evidence="3">The sequence shown here is derived from an EMBL/GenBank/DDBJ whole genome shotgun (WGS) entry which is preliminary data.</text>
</comment>
<evidence type="ECO:0000313" key="3">
    <source>
        <dbReference type="EMBL" id="RVU14031.1"/>
    </source>
</evidence>
<dbReference type="EMBL" id="SACP01000037">
    <property type="protein sequence ID" value="RVU14031.1"/>
    <property type="molecule type" value="Genomic_DNA"/>
</dbReference>
<dbReference type="RefSeq" id="WP_127733639.1">
    <property type="nucleotide sequence ID" value="NZ_SACP01000037.1"/>
</dbReference>
<evidence type="ECO:0000256" key="1">
    <source>
        <dbReference type="SAM" id="MobiDB-lite"/>
    </source>
</evidence>
<keyword evidence="2" id="KW-0472">Membrane</keyword>
<dbReference type="Proteomes" id="UP000286997">
    <property type="component" value="Unassembled WGS sequence"/>
</dbReference>
<evidence type="ECO:0000313" key="4">
    <source>
        <dbReference type="Proteomes" id="UP000286997"/>
    </source>
</evidence>
<keyword evidence="2" id="KW-1133">Transmembrane helix</keyword>
<accession>A0A3S2YL61</accession>
<protein>
    <submittedName>
        <fullName evidence="3">Uncharacterized protein</fullName>
    </submittedName>
</protein>
<name>A0A3S2YL61_9HYPH</name>
<organism evidence="3 4">
    <name type="scientific">Methylobacterium oryzihabitans</name>
    <dbReference type="NCBI Taxonomy" id="2499852"/>
    <lineage>
        <taxon>Bacteria</taxon>
        <taxon>Pseudomonadati</taxon>
        <taxon>Pseudomonadota</taxon>
        <taxon>Alphaproteobacteria</taxon>
        <taxon>Hyphomicrobiales</taxon>
        <taxon>Methylobacteriaceae</taxon>
        <taxon>Methylobacterium</taxon>
    </lineage>
</organism>
<evidence type="ECO:0000256" key="2">
    <source>
        <dbReference type="SAM" id="Phobius"/>
    </source>
</evidence>
<feature type="transmembrane region" description="Helical" evidence="2">
    <location>
        <begin position="70"/>
        <end position="88"/>
    </location>
</feature>
<gene>
    <name evidence="3" type="ORF">EOE48_25205</name>
</gene>
<feature type="compositionally biased region" description="Pro residues" evidence="1">
    <location>
        <begin position="138"/>
        <end position="150"/>
    </location>
</feature>